<dbReference type="FunFam" id="3.60.40.10:FF:000010">
    <property type="entry name" value="Probable protein phosphatase 2C 39"/>
    <property type="match status" value="1"/>
</dbReference>
<dbReference type="InterPro" id="IPR015655">
    <property type="entry name" value="PP2C"/>
</dbReference>
<dbReference type="GO" id="GO:0046872">
    <property type="term" value="F:metal ion binding"/>
    <property type="evidence" value="ECO:0007669"/>
    <property type="project" value="UniProtKB-KW"/>
</dbReference>
<evidence type="ECO:0000256" key="2">
    <source>
        <dbReference type="ARBA" id="ARBA00001946"/>
    </source>
</evidence>
<dbReference type="Gene3D" id="3.60.40.10">
    <property type="entry name" value="PPM-type phosphatase domain"/>
    <property type="match status" value="2"/>
</dbReference>
<keyword evidence="6" id="KW-0378">Hydrolase</keyword>
<feature type="region of interest" description="Disordered" evidence="12">
    <location>
        <begin position="1"/>
        <end position="81"/>
    </location>
</feature>
<dbReference type="CDD" id="cd00143">
    <property type="entry name" value="PP2Cc"/>
    <property type="match status" value="1"/>
</dbReference>
<evidence type="ECO:0000256" key="1">
    <source>
        <dbReference type="ARBA" id="ARBA00001936"/>
    </source>
</evidence>
<dbReference type="InterPro" id="IPR036457">
    <property type="entry name" value="PPM-type-like_dom_sf"/>
</dbReference>
<evidence type="ECO:0000256" key="3">
    <source>
        <dbReference type="ARBA" id="ARBA00006702"/>
    </source>
</evidence>
<comment type="cofactor">
    <cofactor evidence="1">
        <name>Mn(2+)</name>
        <dbReference type="ChEBI" id="CHEBI:29035"/>
    </cofactor>
</comment>
<evidence type="ECO:0000256" key="11">
    <source>
        <dbReference type="ARBA" id="ARBA00048336"/>
    </source>
</evidence>
<sequence>MGHYVDSLERKDSEDNITREENYENEDNNVVRSNTGDEKGDNNAVFDHQEEVEYLPGDEGPTATEEQHHKGLLTKDEDEKNKPSARHFIHGYHLIQGLMNHGMEDYIFAKHRNLNGYDIGLYAIFDGHSGHEVAKYLQSHLFENMLSEPQFWENPVHAVKKACKATDDEILENIADSRGGSTAVAAILINGVKLLVANLGDSRAISCKNGRAKPLTRDHEPEMEKDLIESRGGFVSKKPGNVPRVDGQLAMARAFGDGKLKEHITAEPDVTIWKIDEGTQFIILASDGLWKVMTNQEACDCIRDADDPQKASKKLINEAKSMGSYDDISCIVMTNQEACDCIRDADDPQKASKKLINEAKSMGSYDDISCIVIMF</sequence>
<evidence type="ECO:0000256" key="9">
    <source>
        <dbReference type="ARBA" id="ARBA00023211"/>
    </source>
</evidence>
<feature type="compositionally biased region" description="Basic and acidic residues" evidence="12">
    <location>
        <begin position="1"/>
        <end position="22"/>
    </location>
</feature>
<feature type="domain" description="PPM-type phosphatase" evidence="13">
    <location>
        <begin position="89"/>
        <end position="375"/>
    </location>
</feature>
<evidence type="ECO:0000256" key="7">
    <source>
        <dbReference type="ARBA" id="ARBA00022842"/>
    </source>
</evidence>
<keyword evidence="5" id="KW-0479">Metal-binding</keyword>
<dbReference type="AlphaFoldDB" id="A0ABD1N6H5"/>
<evidence type="ECO:0000256" key="8">
    <source>
        <dbReference type="ARBA" id="ARBA00022912"/>
    </source>
</evidence>
<feature type="compositionally biased region" description="Basic and acidic residues" evidence="12">
    <location>
        <begin position="35"/>
        <end position="51"/>
    </location>
</feature>
<proteinExistence type="inferred from homology"/>
<evidence type="ECO:0000256" key="4">
    <source>
        <dbReference type="ARBA" id="ARBA00013081"/>
    </source>
</evidence>
<dbReference type="Proteomes" id="UP001603857">
    <property type="component" value="Unassembled WGS sequence"/>
</dbReference>
<accession>A0ABD1N6H5</accession>
<evidence type="ECO:0000256" key="12">
    <source>
        <dbReference type="SAM" id="MobiDB-lite"/>
    </source>
</evidence>
<dbReference type="PROSITE" id="PS51746">
    <property type="entry name" value="PPM_2"/>
    <property type="match status" value="1"/>
</dbReference>
<keyword evidence="8" id="KW-0904">Protein phosphatase</keyword>
<dbReference type="InterPro" id="IPR001932">
    <property type="entry name" value="PPM-type_phosphatase-like_dom"/>
</dbReference>
<comment type="cofactor">
    <cofactor evidence="2">
        <name>Mg(2+)</name>
        <dbReference type="ChEBI" id="CHEBI:18420"/>
    </cofactor>
</comment>
<evidence type="ECO:0000313" key="14">
    <source>
        <dbReference type="EMBL" id="KAL2343699.1"/>
    </source>
</evidence>
<comment type="catalytic activity">
    <reaction evidence="10">
        <text>O-phospho-L-seryl-[protein] + H2O = L-seryl-[protein] + phosphate</text>
        <dbReference type="Rhea" id="RHEA:20629"/>
        <dbReference type="Rhea" id="RHEA-COMP:9863"/>
        <dbReference type="Rhea" id="RHEA-COMP:11604"/>
        <dbReference type="ChEBI" id="CHEBI:15377"/>
        <dbReference type="ChEBI" id="CHEBI:29999"/>
        <dbReference type="ChEBI" id="CHEBI:43474"/>
        <dbReference type="ChEBI" id="CHEBI:83421"/>
        <dbReference type="EC" id="3.1.3.16"/>
    </reaction>
</comment>
<evidence type="ECO:0000259" key="13">
    <source>
        <dbReference type="PROSITE" id="PS51746"/>
    </source>
</evidence>
<keyword evidence="7" id="KW-0460">Magnesium</keyword>
<keyword evidence="15" id="KW-1185">Reference proteome</keyword>
<evidence type="ECO:0000256" key="6">
    <source>
        <dbReference type="ARBA" id="ARBA00022801"/>
    </source>
</evidence>
<keyword evidence="9" id="KW-0464">Manganese</keyword>
<dbReference type="GO" id="GO:0004722">
    <property type="term" value="F:protein serine/threonine phosphatase activity"/>
    <property type="evidence" value="ECO:0007669"/>
    <property type="project" value="UniProtKB-EC"/>
</dbReference>
<dbReference type="EC" id="3.1.3.16" evidence="4"/>
<dbReference type="Pfam" id="PF00481">
    <property type="entry name" value="PP2C"/>
    <property type="match status" value="1"/>
</dbReference>
<feature type="compositionally biased region" description="Basic and acidic residues" evidence="12">
    <location>
        <begin position="65"/>
        <end position="81"/>
    </location>
</feature>
<dbReference type="EMBL" id="JBGMDY010000002">
    <property type="protein sequence ID" value="KAL2343699.1"/>
    <property type="molecule type" value="Genomic_DNA"/>
</dbReference>
<dbReference type="SMART" id="SM00332">
    <property type="entry name" value="PP2Cc"/>
    <property type="match status" value="1"/>
</dbReference>
<dbReference type="PANTHER" id="PTHR47992">
    <property type="entry name" value="PROTEIN PHOSPHATASE"/>
    <property type="match status" value="1"/>
</dbReference>
<comment type="caution">
    <text evidence="14">The sequence shown here is derived from an EMBL/GenBank/DDBJ whole genome shotgun (WGS) entry which is preliminary data.</text>
</comment>
<gene>
    <name evidence="14" type="ORF">Fmac_004984</name>
</gene>
<comment type="catalytic activity">
    <reaction evidence="11">
        <text>O-phospho-L-threonyl-[protein] + H2O = L-threonyl-[protein] + phosphate</text>
        <dbReference type="Rhea" id="RHEA:47004"/>
        <dbReference type="Rhea" id="RHEA-COMP:11060"/>
        <dbReference type="Rhea" id="RHEA-COMP:11605"/>
        <dbReference type="ChEBI" id="CHEBI:15377"/>
        <dbReference type="ChEBI" id="CHEBI:30013"/>
        <dbReference type="ChEBI" id="CHEBI:43474"/>
        <dbReference type="ChEBI" id="CHEBI:61977"/>
        <dbReference type="EC" id="3.1.3.16"/>
    </reaction>
</comment>
<evidence type="ECO:0000256" key="5">
    <source>
        <dbReference type="ARBA" id="ARBA00022723"/>
    </source>
</evidence>
<name>A0ABD1N6H5_9FABA</name>
<comment type="similarity">
    <text evidence="3">Belongs to the PP2C family.</text>
</comment>
<organism evidence="14 15">
    <name type="scientific">Flemingia macrophylla</name>
    <dbReference type="NCBI Taxonomy" id="520843"/>
    <lineage>
        <taxon>Eukaryota</taxon>
        <taxon>Viridiplantae</taxon>
        <taxon>Streptophyta</taxon>
        <taxon>Embryophyta</taxon>
        <taxon>Tracheophyta</taxon>
        <taxon>Spermatophyta</taxon>
        <taxon>Magnoliopsida</taxon>
        <taxon>eudicotyledons</taxon>
        <taxon>Gunneridae</taxon>
        <taxon>Pentapetalae</taxon>
        <taxon>rosids</taxon>
        <taxon>fabids</taxon>
        <taxon>Fabales</taxon>
        <taxon>Fabaceae</taxon>
        <taxon>Papilionoideae</taxon>
        <taxon>50 kb inversion clade</taxon>
        <taxon>NPAAA clade</taxon>
        <taxon>indigoferoid/millettioid clade</taxon>
        <taxon>Phaseoleae</taxon>
        <taxon>Flemingia</taxon>
    </lineage>
</organism>
<evidence type="ECO:0000256" key="10">
    <source>
        <dbReference type="ARBA" id="ARBA00047761"/>
    </source>
</evidence>
<dbReference type="SUPFAM" id="SSF81606">
    <property type="entry name" value="PP2C-like"/>
    <property type="match status" value="2"/>
</dbReference>
<protein>
    <recommendedName>
        <fullName evidence="4">protein-serine/threonine phosphatase</fullName>
        <ecNumber evidence="4">3.1.3.16</ecNumber>
    </recommendedName>
</protein>
<reference evidence="14 15" key="1">
    <citation type="submission" date="2024-08" db="EMBL/GenBank/DDBJ databases">
        <title>Insights into the chromosomal genome structure of Flemingia macrophylla.</title>
        <authorList>
            <person name="Ding Y."/>
            <person name="Zhao Y."/>
            <person name="Bi W."/>
            <person name="Wu M."/>
            <person name="Zhao G."/>
            <person name="Gong Y."/>
            <person name="Li W."/>
            <person name="Zhang P."/>
        </authorList>
    </citation>
    <scope>NUCLEOTIDE SEQUENCE [LARGE SCALE GENOMIC DNA]</scope>
    <source>
        <strain evidence="14">DYQJB</strain>
        <tissue evidence="14">Leaf</tissue>
    </source>
</reference>
<evidence type="ECO:0000313" key="15">
    <source>
        <dbReference type="Proteomes" id="UP001603857"/>
    </source>
</evidence>